<dbReference type="InterPro" id="IPR051610">
    <property type="entry name" value="GPI/OXD"/>
</dbReference>
<evidence type="ECO:0000313" key="6">
    <source>
        <dbReference type="Proteomes" id="UP000611459"/>
    </source>
</evidence>
<dbReference type="CDD" id="cd02224">
    <property type="entry name" value="cupin_SPO2919-like"/>
    <property type="match status" value="1"/>
</dbReference>
<protein>
    <submittedName>
        <fullName evidence="3">Cupin domain-containing protein</fullName>
    </submittedName>
</protein>
<organism evidence="3 6">
    <name type="scientific">Burkholderia contaminans</name>
    <dbReference type="NCBI Taxonomy" id="488447"/>
    <lineage>
        <taxon>Bacteria</taxon>
        <taxon>Pseudomonadati</taxon>
        <taxon>Pseudomonadota</taxon>
        <taxon>Betaproteobacteria</taxon>
        <taxon>Burkholderiales</taxon>
        <taxon>Burkholderiaceae</taxon>
        <taxon>Burkholderia</taxon>
        <taxon>Burkholderia cepacia complex</taxon>
    </lineage>
</organism>
<keyword evidence="1" id="KW-0479">Metal-binding</keyword>
<gene>
    <name evidence="4" type="ORF">J4M89_03465</name>
    <name evidence="3" type="ORF">JIN94_02645</name>
    <name evidence="5" type="ORF">LXE91_18615</name>
</gene>
<dbReference type="Pfam" id="PF07883">
    <property type="entry name" value="Cupin_2"/>
    <property type="match status" value="1"/>
</dbReference>
<evidence type="ECO:0000313" key="5">
    <source>
        <dbReference type="EMBL" id="WFN20733.1"/>
    </source>
</evidence>
<dbReference type="AlphaFoldDB" id="A0A1E3FT86"/>
<evidence type="ECO:0000313" key="3">
    <source>
        <dbReference type="EMBL" id="MBK1928769.1"/>
    </source>
</evidence>
<dbReference type="PANTHER" id="PTHR35848">
    <property type="entry name" value="OXALATE-BINDING PROTEIN"/>
    <property type="match status" value="1"/>
</dbReference>
<evidence type="ECO:0000313" key="7">
    <source>
        <dbReference type="Proteomes" id="UP000664048"/>
    </source>
</evidence>
<dbReference type="GeneID" id="93190270"/>
<dbReference type="Proteomes" id="UP001220209">
    <property type="component" value="Chromosome 2"/>
</dbReference>
<accession>A0A1E3FT86</accession>
<dbReference type="InterPro" id="IPR011051">
    <property type="entry name" value="RmlC_Cupin_sf"/>
</dbReference>
<keyword evidence="7" id="KW-1185">Reference proteome</keyword>
<evidence type="ECO:0000313" key="4">
    <source>
        <dbReference type="EMBL" id="MBO1828436.1"/>
    </source>
</evidence>
<dbReference type="Proteomes" id="UP000611459">
    <property type="component" value="Unassembled WGS sequence"/>
</dbReference>
<name>A0A1E3FT86_9BURK</name>
<dbReference type="Proteomes" id="UP000664048">
    <property type="component" value="Unassembled WGS sequence"/>
</dbReference>
<reference evidence="4 7" key="2">
    <citation type="submission" date="2021-03" db="EMBL/GenBank/DDBJ databases">
        <title>Clinical course, treatment and visual outcome of an outbreak of Burkholderia contaminans endophthalmitis following cataract surgery.</title>
        <authorList>
            <person name="Lind C."/>
            <person name="Olsen K."/>
            <person name="Angelsen N.K."/>
            <person name="Krefting E.A."/>
            <person name="Fossen K."/>
            <person name="Gravningen K."/>
            <person name="Depoorter E."/>
            <person name="Vandamme P."/>
            <person name="Bertelsen G."/>
        </authorList>
    </citation>
    <scope>NUCLEOTIDE SEQUENCE [LARGE SCALE GENOMIC DNA]</scope>
    <source>
        <strain evidence="4 7">51242556</strain>
    </source>
</reference>
<reference evidence="3" key="1">
    <citation type="submission" date="2021-01" db="EMBL/GenBank/DDBJ databases">
        <title>Outbreak of Burkholderia contaminns endophthalmitis traced to a clinical ventilation system.</title>
        <authorList>
            <person name="Lipuma J."/>
            <person name="Spilker T."/>
            <person name="Kratholm J."/>
        </authorList>
    </citation>
    <scope>NUCLEOTIDE SEQUENCE</scope>
    <source>
        <strain evidence="3">HI4954</strain>
    </source>
</reference>
<dbReference type="RefSeq" id="WP_039367509.1">
    <property type="nucleotide sequence ID" value="NZ_AP018357.1"/>
</dbReference>
<dbReference type="Gene3D" id="2.60.120.10">
    <property type="entry name" value="Jelly Rolls"/>
    <property type="match status" value="1"/>
</dbReference>
<dbReference type="EMBL" id="CP090641">
    <property type="protein sequence ID" value="WFN20733.1"/>
    <property type="molecule type" value="Genomic_DNA"/>
</dbReference>
<dbReference type="InterPro" id="IPR014710">
    <property type="entry name" value="RmlC-like_jellyroll"/>
</dbReference>
<reference evidence="5 8" key="3">
    <citation type="submission" date="2021-12" db="EMBL/GenBank/DDBJ databases">
        <title>Genomic and phenotypic characterization of three Burkholderia contaminans isolates recovered from different sources.</title>
        <authorList>
            <person name="Lopez De Volder A."/>
            <person name="Fan Y."/>
            <person name="Nunvar J."/>
            <person name="Herrera T."/>
            <person name="Timp W."/>
            <person name="Degrossi J."/>
        </authorList>
    </citation>
    <scope>NUCLEOTIDE SEQUENCE [LARGE SCALE GENOMIC DNA]</scope>
    <source>
        <strain evidence="5 8">LMG 23361</strain>
    </source>
</reference>
<evidence type="ECO:0000256" key="1">
    <source>
        <dbReference type="ARBA" id="ARBA00022723"/>
    </source>
</evidence>
<dbReference type="OrthoDB" id="116921at2"/>
<dbReference type="InterPro" id="IPR013096">
    <property type="entry name" value="Cupin_2"/>
</dbReference>
<dbReference type="EMBL" id="JAENIB010000001">
    <property type="protein sequence ID" value="MBK1928769.1"/>
    <property type="molecule type" value="Genomic_DNA"/>
</dbReference>
<proteinExistence type="predicted"/>
<evidence type="ECO:0000259" key="2">
    <source>
        <dbReference type="Pfam" id="PF07883"/>
    </source>
</evidence>
<dbReference type="EMBL" id="JAGEMX010000001">
    <property type="protein sequence ID" value="MBO1828436.1"/>
    <property type="molecule type" value="Genomic_DNA"/>
</dbReference>
<dbReference type="GO" id="GO:0046872">
    <property type="term" value="F:metal ion binding"/>
    <property type="evidence" value="ECO:0007669"/>
    <property type="project" value="UniProtKB-KW"/>
</dbReference>
<feature type="domain" description="Cupin type-2" evidence="2">
    <location>
        <begin position="49"/>
        <end position="119"/>
    </location>
</feature>
<dbReference type="SUPFAM" id="SSF51182">
    <property type="entry name" value="RmlC-like cupins"/>
    <property type="match status" value="1"/>
</dbReference>
<evidence type="ECO:0000313" key="8">
    <source>
        <dbReference type="Proteomes" id="UP001220209"/>
    </source>
</evidence>
<sequence length="154" mass="16723">MNTLREVLKAADIAAMEPERSTHPLNENAVRLKRSLGDATGLTQLGVHLMTLMPGHESTEYHRHLYAEECVYVLSGTGEAIVDGRTHAIGPGDFMGFPRGGNAHTMLNTGDQPLVYLVVGDRPEHDVCDYPKLGKRLYKAGANKVFVDLGNGPA</sequence>